<feature type="transmembrane region" description="Helical" evidence="7">
    <location>
        <begin position="520"/>
        <end position="539"/>
    </location>
</feature>
<feature type="transmembrane region" description="Helical" evidence="7">
    <location>
        <begin position="305"/>
        <end position="330"/>
    </location>
</feature>
<dbReference type="Proteomes" id="UP001589627">
    <property type="component" value="Unassembled WGS sequence"/>
</dbReference>
<accession>A0ABV5Y705</accession>
<comment type="subcellular location">
    <subcellularLocation>
        <location evidence="1">Cell membrane</location>
        <topology evidence="1">Multi-pass membrane protein</topology>
    </subcellularLocation>
</comment>
<feature type="transmembrane region" description="Helical" evidence="7">
    <location>
        <begin position="660"/>
        <end position="688"/>
    </location>
</feature>
<feature type="transmembrane region" description="Helical" evidence="7">
    <location>
        <begin position="179"/>
        <end position="196"/>
    </location>
</feature>
<gene>
    <name evidence="9" type="ORF">ACFFNX_01170</name>
</gene>
<dbReference type="RefSeq" id="WP_378193622.1">
    <property type="nucleotide sequence ID" value="NZ_JBHLZP010000003.1"/>
</dbReference>
<dbReference type="InterPro" id="IPR000731">
    <property type="entry name" value="SSD"/>
</dbReference>
<dbReference type="PROSITE" id="PS50156">
    <property type="entry name" value="SSD"/>
    <property type="match status" value="2"/>
</dbReference>
<keyword evidence="4 7" id="KW-0812">Transmembrane</keyword>
<evidence type="ECO:0000256" key="2">
    <source>
        <dbReference type="ARBA" id="ARBA00010157"/>
    </source>
</evidence>
<evidence type="ECO:0000256" key="4">
    <source>
        <dbReference type="ARBA" id="ARBA00022692"/>
    </source>
</evidence>
<keyword evidence="3" id="KW-1003">Cell membrane</keyword>
<feature type="transmembrane region" description="Helical" evidence="7">
    <location>
        <begin position="635"/>
        <end position="654"/>
    </location>
</feature>
<comment type="similarity">
    <text evidence="2">Belongs to the resistance-nodulation-cell division (RND) (TC 2.A.6) family. MmpL subfamily.</text>
</comment>
<sequence>MAAHLYRLGRFAFRHRRLVALSWLGLLAAFIVGALAFSGPTSSSFSIPGTEAQRAVDMLAERFPQASAGGATARVVFAAPGGRRLTAPGDKAAVESVVNRLRSGPQVANVSDPFAAGAINPARTVAYAQVTYRVPAVDLAGAARAALSRAVASGRDDGLTVEMGGDAAQEPSGQSLREVIGVAVAAIVLMVTFGSFTAAGLPLLTALIGIAVSMTAITTTTGFVELSASTPTLAVMLGLAVSIDYALFIVSRHRHELLAGHDAEEAAGRALGTAGSAVVFAGLTVVIALAGLSVVGIPVLTQMGLAAAASVLVAVLIALTLLPALLGFMGRRIVSRRFRRPRGPGDARRSWGSRWARLVTGRPVPVLIVAVLGMTVLAAPALSLRLGLPDDSVAAPDTTQRKAYDMLADGFGPGFNGPLTLVVDAAHSADPTEAAQRVRDAIAHRPDVAAATPAVFNPAGDTALMTVVPRSAPGSDATTDLVTAIRGEAAGLRAETGADIAVTGLTALNIDMSAKLAGALAPYLALVIGLAVILLVLVFRSVLVPLKATLGFLLSVTATFGAVVAVFQWGWLAGFFGVSQTAPILSALPIFVIGVVFGLAMDYQVFLVSRIREAYVGGEEPAAAVVTGFGHSARVVTAAAVIMAAVFSGFMLSSDPLVKSIGFALAAATLFDAFVIRMTIVPAVMTLLGRSAWWLPRWLGRALPDVDIEGRALETRSGREPEPLAV</sequence>
<dbReference type="Gene3D" id="1.20.1640.10">
    <property type="entry name" value="Multidrug efflux transporter AcrB transmembrane domain"/>
    <property type="match status" value="2"/>
</dbReference>
<evidence type="ECO:0000256" key="7">
    <source>
        <dbReference type="SAM" id="Phobius"/>
    </source>
</evidence>
<dbReference type="PANTHER" id="PTHR33406:SF11">
    <property type="entry name" value="MEMBRANE PROTEIN SCO6666-RELATED"/>
    <property type="match status" value="1"/>
</dbReference>
<feature type="transmembrane region" description="Helical" evidence="7">
    <location>
        <begin position="584"/>
        <end position="603"/>
    </location>
</feature>
<dbReference type="PANTHER" id="PTHR33406">
    <property type="entry name" value="MEMBRANE PROTEIN MJ1562-RELATED"/>
    <property type="match status" value="1"/>
</dbReference>
<feature type="transmembrane region" description="Helical" evidence="7">
    <location>
        <begin position="271"/>
        <end position="299"/>
    </location>
</feature>
<evidence type="ECO:0000256" key="3">
    <source>
        <dbReference type="ARBA" id="ARBA00022475"/>
    </source>
</evidence>
<comment type="caution">
    <text evidence="9">The sequence shown here is derived from an EMBL/GenBank/DDBJ whole genome shotgun (WGS) entry which is preliminary data.</text>
</comment>
<feature type="domain" description="SSD" evidence="8">
    <location>
        <begin position="204"/>
        <end position="328"/>
    </location>
</feature>
<feature type="transmembrane region" description="Helical" evidence="7">
    <location>
        <begin position="230"/>
        <end position="250"/>
    </location>
</feature>
<keyword evidence="5 7" id="KW-1133">Transmembrane helix</keyword>
<organism evidence="9 10">
    <name type="scientific">Actinoallomurus acaciae</name>
    <dbReference type="NCBI Taxonomy" id="502577"/>
    <lineage>
        <taxon>Bacteria</taxon>
        <taxon>Bacillati</taxon>
        <taxon>Actinomycetota</taxon>
        <taxon>Actinomycetes</taxon>
        <taxon>Streptosporangiales</taxon>
        <taxon>Thermomonosporaceae</taxon>
        <taxon>Actinoallomurus</taxon>
    </lineage>
</organism>
<keyword evidence="6 7" id="KW-0472">Membrane</keyword>
<evidence type="ECO:0000256" key="6">
    <source>
        <dbReference type="ARBA" id="ARBA00023136"/>
    </source>
</evidence>
<feature type="transmembrane region" description="Helical" evidence="7">
    <location>
        <begin position="551"/>
        <end position="572"/>
    </location>
</feature>
<protein>
    <submittedName>
        <fullName evidence="9">MMPL family transporter</fullName>
    </submittedName>
</protein>
<evidence type="ECO:0000256" key="5">
    <source>
        <dbReference type="ARBA" id="ARBA00022989"/>
    </source>
</evidence>
<dbReference type="EMBL" id="JBHLZP010000003">
    <property type="protein sequence ID" value="MFB9830801.1"/>
    <property type="molecule type" value="Genomic_DNA"/>
</dbReference>
<dbReference type="InterPro" id="IPR004869">
    <property type="entry name" value="MMPL_dom"/>
</dbReference>
<evidence type="ECO:0000259" key="8">
    <source>
        <dbReference type="PROSITE" id="PS50156"/>
    </source>
</evidence>
<dbReference type="Pfam" id="PF03176">
    <property type="entry name" value="MMPL"/>
    <property type="match status" value="2"/>
</dbReference>
<feature type="transmembrane region" description="Helical" evidence="7">
    <location>
        <begin position="364"/>
        <end position="382"/>
    </location>
</feature>
<evidence type="ECO:0000256" key="1">
    <source>
        <dbReference type="ARBA" id="ARBA00004651"/>
    </source>
</evidence>
<evidence type="ECO:0000313" key="9">
    <source>
        <dbReference type="EMBL" id="MFB9830801.1"/>
    </source>
</evidence>
<dbReference type="SUPFAM" id="SSF82866">
    <property type="entry name" value="Multidrug efflux transporter AcrB transmembrane domain"/>
    <property type="match status" value="2"/>
</dbReference>
<keyword evidence="10" id="KW-1185">Reference proteome</keyword>
<feature type="transmembrane region" description="Helical" evidence="7">
    <location>
        <begin position="203"/>
        <end position="224"/>
    </location>
</feature>
<feature type="domain" description="SSD" evidence="8">
    <location>
        <begin position="522"/>
        <end position="687"/>
    </location>
</feature>
<proteinExistence type="inferred from homology"/>
<dbReference type="InterPro" id="IPR050545">
    <property type="entry name" value="Mycobact_MmpL"/>
</dbReference>
<reference evidence="9 10" key="1">
    <citation type="submission" date="2024-09" db="EMBL/GenBank/DDBJ databases">
        <authorList>
            <person name="Sun Q."/>
            <person name="Mori K."/>
        </authorList>
    </citation>
    <scope>NUCLEOTIDE SEQUENCE [LARGE SCALE GENOMIC DNA]</scope>
    <source>
        <strain evidence="9 10">TBRC 0563</strain>
    </source>
</reference>
<name>A0ABV5Y705_9ACTN</name>
<evidence type="ECO:0000313" key="10">
    <source>
        <dbReference type="Proteomes" id="UP001589627"/>
    </source>
</evidence>